<protein>
    <recommendedName>
        <fullName evidence="5">SSD domain-containing protein</fullName>
    </recommendedName>
</protein>
<evidence type="ECO:0008006" key="5">
    <source>
        <dbReference type="Google" id="ProtNLM"/>
    </source>
</evidence>
<proteinExistence type="predicted"/>
<feature type="transmembrane region" description="Helical" evidence="2">
    <location>
        <begin position="381"/>
        <end position="401"/>
    </location>
</feature>
<feature type="transmembrane region" description="Helical" evidence="2">
    <location>
        <begin position="794"/>
        <end position="817"/>
    </location>
</feature>
<dbReference type="Gene3D" id="1.20.1640.10">
    <property type="entry name" value="Multidrug efflux transporter AcrB transmembrane domain"/>
    <property type="match status" value="1"/>
</dbReference>
<feature type="transmembrane region" description="Helical" evidence="2">
    <location>
        <begin position="694"/>
        <end position="716"/>
    </location>
</feature>
<keyword evidence="2" id="KW-1133">Transmembrane helix</keyword>
<feature type="transmembrane region" description="Helical" evidence="2">
    <location>
        <begin position="336"/>
        <end position="361"/>
    </location>
</feature>
<evidence type="ECO:0000313" key="4">
    <source>
        <dbReference type="Proteomes" id="UP001246372"/>
    </source>
</evidence>
<name>A0ABU3P5Q7_9BURK</name>
<evidence type="ECO:0000313" key="3">
    <source>
        <dbReference type="EMBL" id="MDT8997903.1"/>
    </source>
</evidence>
<feature type="transmembrane region" description="Helical" evidence="2">
    <location>
        <begin position="654"/>
        <end position="673"/>
    </location>
</feature>
<dbReference type="SUPFAM" id="SSF82866">
    <property type="entry name" value="Multidrug efflux transporter AcrB transmembrane domain"/>
    <property type="match status" value="2"/>
</dbReference>
<feature type="transmembrane region" description="Helical" evidence="2">
    <location>
        <begin position="440"/>
        <end position="460"/>
    </location>
</feature>
<comment type="caution">
    <text evidence="3">The sequence shown here is derived from an EMBL/GenBank/DDBJ whole genome shotgun (WGS) entry which is preliminary data.</text>
</comment>
<keyword evidence="2" id="KW-0472">Membrane</keyword>
<reference evidence="3" key="1">
    <citation type="submission" date="2023-09" db="EMBL/GenBank/DDBJ databases">
        <title>Paucibacter sp. APW11 Genome sequencing and assembly.</title>
        <authorList>
            <person name="Kim I."/>
        </authorList>
    </citation>
    <scope>NUCLEOTIDE SEQUENCE</scope>
    <source>
        <strain evidence="3">APW11</strain>
    </source>
</reference>
<evidence type="ECO:0000256" key="2">
    <source>
        <dbReference type="SAM" id="Phobius"/>
    </source>
</evidence>
<gene>
    <name evidence="3" type="ORF">RQP53_01285</name>
</gene>
<evidence type="ECO:0000256" key="1">
    <source>
        <dbReference type="SAM" id="MobiDB-lite"/>
    </source>
</evidence>
<accession>A0ABU3P5Q7</accession>
<sequence length="864" mass="95008">MNRSLSHNAARAICVLALLITAWFALLNLRVPSAGIVQDALLDHSNRYDQWQRDAASIKSINKGDTLSFVLAFPGGIDGAGMAQIVRMSEEVRALFPEATVWSLSSNAVDYRVQDGQLQSSPYLGKSLFSGDGQLRSDFTLARWKQAVKDDASIYGTLIGREFDYAQIFVFLPEDYSEQGIVDRVAQYLEQRPISQLEWLLYKGDIKPAKAYANVSLGGWSVARGLMHYALISDVMFYSTTGLLIATLAAVFSLGSWRQALQVTGVIFVSFVLVRGSIPLLADLGLSFYGQPVYERVYFLLVLSALIVSGISFNVRAFEAFNDVWAEHPELDRATLWRLTAPIAVKLNVVAAIAVLNFATLPQIGIRGILEVGVLSALGIVIQRVLVVTLLPALHICIGGLPSDARHSRLAPWFERYKRLIDWLPQQACRQLLAMSPRRSLGVSLAITASALTAALIVVVHDLSQRDKWILVQERPIDYLPHTIVDRGRALLNQPGGAGFARLSYLVLPRSEGHELAASEDPAFIARVQAFQQRVAALPGAMPVRSIIDKLSQVSARSPDVGQPLPATRQQAHELLQLMRWDLDGPRLADNFWSKDGFVIYAAHAADNSRSLREFADATMRVAAEDFPDLRVLPFGRLHTYHQTDEYISQGKPLNVLSSFPLVIVICAGWLCWHNRRRAKAPPRARLHPLWTALAISLPFLFAYALIVVLMALLAIPLDQATACATALGINAAIDFDIYVVDDFMQALQRDASPDEALHQALHERGRVTLIDAKLNAICFSFLMLSPFLPIQRLGLLMIVMLAACAFGALVLMTGVLRSCVRPPRPRPVPVARELPAPTDSSFAAADAQTSTTATATTLATEKL</sequence>
<dbReference type="EMBL" id="JAVXZY010000001">
    <property type="protein sequence ID" value="MDT8997903.1"/>
    <property type="molecule type" value="Genomic_DNA"/>
</dbReference>
<dbReference type="Proteomes" id="UP001246372">
    <property type="component" value="Unassembled WGS sequence"/>
</dbReference>
<feature type="transmembrane region" description="Helical" evidence="2">
    <location>
        <begin position="266"/>
        <end position="290"/>
    </location>
</feature>
<feature type="compositionally biased region" description="Low complexity" evidence="1">
    <location>
        <begin position="844"/>
        <end position="864"/>
    </location>
</feature>
<feature type="region of interest" description="Disordered" evidence="1">
    <location>
        <begin position="840"/>
        <end position="864"/>
    </location>
</feature>
<keyword evidence="4" id="KW-1185">Reference proteome</keyword>
<feature type="transmembrane region" description="Helical" evidence="2">
    <location>
        <begin position="235"/>
        <end position="254"/>
    </location>
</feature>
<organism evidence="3 4">
    <name type="scientific">Roseateles aquae</name>
    <dbReference type="NCBI Taxonomy" id="3077235"/>
    <lineage>
        <taxon>Bacteria</taxon>
        <taxon>Pseudomonadati</taxon>
        <taxon>Pseudomonadota</taxon>
        <taxon>Betaproteobacteria</taxon>
        <taxon>Burkholderiales</taxon>
        <taxon>Sphaerotilaceae</taxon>
        <taxon>Roseateles</taxon>
    </lineage>
</organism>
<feature type="transmembrane region" description="Helical" evidence="2">
    <location>
        <begin position="296"/>
        <end position="315"/>
    </location>
</feature>
<dbReference type="RefSeq" id="WP_315648160.1">
    <property type="nucleotide sequence ID" value="NZ_JAVXZY010000001.1"/>
</dbReference>
<keyword evidence="2" id="KW-0812">Transmembrane</keyword>